<dbReference type="EMBL" id="QPJM01000001">
    <property type="protein sequence ID" value="RCW87263.1"/>
    <property type="molecule type" value="Genomic_DNA"/>
</dbReference>
<reference evidence="2 3" key="1">
    <citation type="submission" date="2018-07" db="EMBL/GenBank/DDBJ databases">
        <title>Genomic Encyclopedia of Type Strains, Phase III (KMG-III): the genomes of soil and plant-associated and newly described type strains.</title>
        <authorList>
            <person name="Whitman W."/>
        </authorList>
    </citation>
    <scope>NUCLEOTIDE SEQUENCE [LARGE SCALE GENOMIC DNA]</scope>
    <source>
        <strain evidence="2 3">31-25a</strain>
    </source>
</reference>
<feature type="signal peptide" evidence="1">
    <location>
        <begin position="1"/>
        <end position="22"/>
    </location>
</feature>
<evidence type="ECO:0008006" key="4">
    <source>
        <dbReference type="Google" id="ProtNLM"/>
    </source>
</evidence>
<name>A0A368Z478_9HYPH</name>
<keyword evidence="3" id="KW-1185">Reference proteome</keyword>
<feature type="chain" id="PRO_5016644940" description="EF-hand domain-containing protein" evidence="1">
    <location>
        <begin position="23"/>
        <end position="142"/>
    </location>
</feature>
<comment type="caution">
    <text evidence="2">The sequence shown here is derived from an EMBL/GenBank/DDBJ whole genome shotgun (WGS) entry which is preliminary data.</text>
</comment>
<protein>
    <recommendedName>
        <fullName evidence="4">EF-hand domain-containing protein</fullName>
    </recommendedName>
</protein>
<evidence type="ECO:0000313" key="3">
    <source>
        <dbReference type="Proteomes" id="UP000253324"/>
    </source>
</evidence>
<proteinExistence type="predicted"/>
<accession>A0A368Z478</accession>
<keyword evidence="1" id="KW-0732">Signal</keyword>
<dbReference type="RefSeq" id="WP_114427906.1">
    <property type="nucleotide sequence ID" value="NZ_QPJM01000001.1"/>
</dbReference>
<evidence type="ECO:0000256" key="1">
    <source>
        <dbReference type="SAM" id="SignalP"/>
    </source>
</evidence>
<organism evidence="2 3">
    <name type="scientific">Phyllobacterium bourgognense</name>
    <dbReference type="NCBI Taxonomy" id="314236"/>
    <lineage>
        <taxon>Bacteria</taxon>
        <taxon>Pseudomonadati</taxon>
        <taxon>Pseudomonadota</taxon>
        <taxon>Alphaproteobacteria</taxon>
        <taxon>Hyphomicrobiales</taxon>
        <taxon>Phyllobacteriaceae</taxon>
        <taxon>Phyllobacterium</taxon>
    </lineage>
</organism>
<dbReference type="Proteomes" id="UP000253324">
    <property type="component" value="Unassembled WGS sequence"/>
</dbReference>
<gene>
    <name evidence="2" type="ORF">C7476_10122</name>
</gene>
<evidence type="ECO:0000313" key="2">
    <source>
        <dbReference type="EMBL" id="RCW87263.1"/>
    </source>
</evidence>
<dbReference type="AlphaFoldDB" id="A0A368Z478"/>
<sequence>MRQIFLMVLLVLATATGVPASAKDSVLRRPSEHLLLRRPLPDPTLASKTKSPITPEAVRDAVDARIRSLFVRAADPSTGRVTVTSAENAGLGYFTGHFAAMDSNRDSSLTYDEVKDFLDAQSPIEKPATIERPAIGDIQIIE</sequence>
<dbReference type="OrthoDB" id="8116377at2"/>